<protein>
    <submittedName>
        <fullName evidence="2">Nucleotidyltransferase</fullName>
    </submittedName>
</protein>
<dbReference type="Proteomes" id="UP000053621">
    <property type="component" value="Unassembled WGS sequence"/>
</dbReference>
<dbReference type="InterPro" id="IPR053550">
    <property type="entry name" value="CD-NTase"/>
</dbReference>
<feature type="compositionally biased region" description="Basic and acidic residues" evidence="1">
    <location>
        <begin position="223"/>
        <end position="235"/>
    </location>
</feature>
<dbReference type="Pfam" id="PF18144">
    <property type="entry name" value="SMODS"/>
    <property type="match status" value="1"/>
</dbReference>
<evidence type="ECO:0000313" key="2">
    <source>
        <dbReference type="EMBL" id="POG54429.1"/>
    </source>
</evidence>
<dbReference type="SUPFAM" id="SSF81301">
    <property type="entry name" value="Nucleotidyltransferase"/>
    <property type="match status" value="1"/>
</dbReference>
<dbReference type="GO" id="GO:0016740">
    <property type="term" value="F:transferase activity"/>
    <property type="evidence" value="ECO:0007669"/>
    <property type="project" value="UniProtKB-KW"/>
</dbReference>
<feature type="compositionally biased region" description="Basic and acidic residues" evidence="1">
    <location>
        <begin position="242"/>
        <end position="275"/>
    </location>
</feature>
<accession>A0A2P4NMR1</accession>
<dbReference type="Gene3D" id="3.30.460.10">
    <property type="entry name" value="Beta Polymerase, domain 2"/>
    <property type="match status" value="1"/>
</dbReference>
<comment type="caution">
    <text evidence="2">The sequence shown here is derived from an EMBL/GenBank/DDBJ whole genome shotgun (WGS) entry which is preliminary data.</text>
</comment>
<dbReference type="EMBL" id="LOPW02000018">
    <property type="protein sequence ID" value="POG54429.1"/>
    <property type="molecule type" value="Genomic_DNA"/>
</dbReference>
<keyword evidence="3" id="KW-1185">Reference proteome</keyword>
<dbReference type="AlphaFoldDB" id="A0A2P4NMR1"/>
<proteinExistence type="predicted"/>
<sequence length="275" mass="31573">MGIEDSRLIGSFTRGTMTGPLKQDSDADVMVVLDADKHRDWIEQENGPTNALRAIKRRIENDPRFSQTEVRVDQNVVQVKYHDSTIEIAPAFRYSEVPHADHPRDGFNLFNDASDGYAIPDTHGQQSWQGTNPREYKQMFEARDQAHNGRVSGLTRAMKTWADRNNVPVRSYHMETMVYNYFEEKARRGEPVPSSYNELTREFMRTLPNRVHGKAKEPVYNESVDKGMGQEDRNAAAKKAKKASEKLEEAKRLKDQGKTEEAMEKLKEVHGKDFN</sequence>
<evidence type="ECO:0000313" key="3">
    <source>
        <dbReference type="Proteomes" id="UP000053621"/>
    </source>
</evidence>
<reference evidence="2" key="1">
    <citation type="submission" date="2017-08" db="EMBL/GenBank/DDBJ databases">
        <title>Haloferax marisrubri sp. nov., isolated from the Discovery deep brine-seawater interface in the Red Sea.</title>
        <authorList>
            <person name="Zhang G."/>
            <person name="Stingl U."/>
        </authorList>
    </citation>
    <scope>NUCLEOTIDE SEQUENCE [LARGE SCALE GENOMIC DNA]</scope>
    <source>
        <strain evidence="2">SB3</strain>
    </source>
</reference>
<gene>
    <name evidence="2" type="ORF">AUR65_016005</name>
</gene>
<dbReference type="InterPro" id="IPR043519">
    <property type="entry name" value="NT_sf"/>
</dbReference>
<organism evidence="2 3">
    <name type="scientific">Haloferax marisrubri</name>
    <dbReference type="NCBI Taxonomy" id="1544719"/>
    <lineage>
        <taxon>Archaea</taxon>
        <taxon>Methanobacteriati</taxon>
        <taxon>Methanobacteriota</taxon>
        <taxon>Stenosarchaea group</taxon>
        <taxon>Halobacteria</taxon>
        <taxon>Halobacteriales</taxon>
        <taxon>Haloferacaceae</taxon>
        <taxon>Haloferax</taxon>
    </lineage>
</organism>
<name>A0A2P4NMR1_9EURY</name>
<dbReference type="NCBIfam" id="NF041117">
    <property type="entry name" value="CBASS_cyclase_b"/>
    <property type="match status" value="1"/>
</dbReference>
<feature type="region of interest" description="Disordered" evidence="1">
    <location>
        <begin position="223"/>
        <end position="275"/>
    </location>
</feature>
<evidence type="ECO:0000256" key="1">
    <source>
        <dbReference type="SAM" id="MobiDB-lite"/>
    </source>
</evidence>